<feature type="domain" description="VOC" evidence="11">
    <location>
        <begin position="1"/>
        <end position="181"/>
    </location>
</feature>
<evidence type="ECO:0000256" key="2">
    <source>
        <dbReference type="ARBA" id="ARBA00005877"/>
    </source>
</evidence>
<evidence type="ECO:0000256" key="7">
    <source>
        <dbReference type="ARBA" id="ARBA00029786"/>
    </source>
</evidence>
<evidence type="ECO:0000313" key="12">
    <source>
        <dbReference type="EMBL" id="KAJ8284759.1"/>
    </source>
</evidence>
<evidence type="ECO:0000313" key="13">
    <source>
        <dbReference type="Proteomes" id="UP001152803"/>
    </source>
</evidence>
<comment type="similarity">
    <text evidence="2">Belongs to the 4HPPD family.</text>
</comment>
<keyword evidence="6" id="KW-0408">Iron</keyword>
<evidence type="ECO:0000256" key="9">
    <source>
        <dbReference type="ARBA" id="ARBA00048047"/>
    </source>
</evidence>
<dbReference type="PANTHER" id="PTHR11959:SF10">
    <property type="entry name" value="4-HYDROXYPHENYLPYRUVATE DIOXYGENASE-LIKE PROTEIN"/>
    <property type="match status" value="1"/>
</dbReference>
<dbReference type="GO" id="GO:0009072">
    <property type="term" value="P:aromatic amino acid metabolic process"/>
    <property type="evidence" value="ECO:0007669"/>
    <property type="project" value="InterPro"/>
</dbReference>
<evidence type="ECO:0000256" key="3">
    <source>
        <dbReference type="ARBA" id="ARBA00018452"/>
    </source>
</evidence>
<dbReference type="Pfam" id="PF00903">
    <property type="entry name" value="Glyoxalase"/>
    <property type="match status" value="1"/>
</dbReference>
<protein>
    <recommendedName>
        <fullName evidence="3">4-hydroxyphenylpyruvate dioxygenase</fullName>
    </recommendedName>
    <alternativeName>
        <fullName evidence="7">4-hydroxyphenylpyruvic acid oxidase</fullName>
    </alternativeName>
</protein>
<evidence type="ECO:0000256" key="5">
    <source>
        <dbReference type="ARBA" id="ARBA00022737"/>
    </source>
</evidence>
<feature type="compositionally biased region" description="Basic and acidic residues" evidence="10">
    <location>
        <begin position="229"/>
        <end position="239"/>
    </location>
</feature>
<keyword evidence="5" id="KW-0677">Repeat</keyword>
<evidence type="ECO:0000256" key="4">
    <source>
        <dbReference type="ARBA" id="ARBA00022723"/>
    </source>
</evidence>
<accession>A0A9Q1I6U5</accession>
<dbReference type="Gene3D" id="3.10.180.10">
    <property type="entry name" value="2,3-Dihydroxybiphenyl 1,2-Dioxygenase, domain 1"/>
    <property type="match status" value="1"/>
</dbReference>
<dbReference type="OrthoDB" id="414569at2759"/>
<dbReference type="CDD" id="cd07250">
    <property type="entry name" value="HPPD_C_like"/>
    <property type="match status" value="1"/>
</dbReference>
<comment type="function">
    <text evidence="8">Catalyzes the conversion of 4-hydroxyphenylpyruvic acid to homogentisic acid, one of the steps in tyrosine catabolism.</text>
</comment>
<dbReference type="SUPFAM" id="SSF54593">
    <property type="entry name" value="Glyoxalase/Bleomycin resistance protein/Dihydroxybiphenyl dioxygenase"/>
    <property type="match status" value="1"/>
</dbReference>
<comment type="cofactor">
    <cofactor evidence="1">
        <name>Fe cation</name>
        <dbReference type="ChEBI" id="CHEBI:24875"/>
    </cofactor>
</comment>
<dbReference type="PANTHER" id="PTHR11959">
    <property type="entry name" value="4-HYDROXYPHENYLPYRUVATE DIOXYGENASE"/>
    <property type="match status" value="1"/>
</dbReference>
<evidence type="ECO:0000256" key="8">
    <source>
        <dbReference type="ARBA" id="ARBA00033727"/>
    </source>
</evidence>
<dbReference type="EMBL" id="JAFJMO010000002">
    <property type="protein sequence ID" value="KAJ8284759.1"/>
    <property type="molecule type" value="Genomic_DNA"/>
</dbReference>
<dbReference type="InterPro" id="IPR037523">
    <property type="entry name" value="VOC_core"/>
</dbReference>
<comment type="caution">
    <text evidence="12">The sequence shown here is derived from an EMBL/GenBank/DDBJ whole genome shotgun (WGS) entry which is preliminary data.</text>
</comment>
<dbReference type="PROSITE" id="PS51819">
    <property type="entry name" value="VOC"/>
    <property type="match status" value="1"/>
</dbReference>
<sequence>MSWCTQQRKSTPDVMRWYEKYFGFQRFFIDRDEDVNEGFVLNENGIGLRLTAMEYWKCSESGLMLPFKGDEPDCKFVIAESLPEQGRNQVDSFLEKHEGAGIQHIGLSTQDIVSTAQSLAQAGVEFFSPPPAYYTEVGKQQEMVDAGHDPELLSRYGILLDTDLRQDTSDPDGGLDPAKSNRYLLQIFTKPIFAEDTFFLELIERRGASGFGEGNIRALWRSVQAYMESQKEKTGEHNSESVTAQAGKH</sequence>
<keyword evidence="13" id="KW-1185">Reference proteome</keyword>
<comment type="catalytic activity">
    <reaction evidence="9">
        <text>3-(4-hydroxyphenyl)pyruvate + O2 = homogentisate + CO2</text>
        <dbReference type="Rhea" id="RHEA:16189"/>
        <dbReference type="ChEBI" id="CHEBI:15379"/>
        <dbReference type="ChEBI" id="CHEBI:16169"/>
        <dbReference type="ChEBI" id="CHEBI:16526"/>
        <dbReference type="ChEBI" id="CHEBI:36242"/>
        <dbReference type="EC" id="1.13.11.27"/>
    </reaction>
    <physiologicalReaction direction="left-to-right" evidence="9">
        <dbReference type="Rhea" id="RHEA:16190"/>
    </physiologicalReaction>
</comment>
<evidence type="ECO:0000256" key="6">
    <source>
        <dbReference type="ARBA" id="ARBA00023004"/>
    </source>
</evidence>
<keyword evidence="4" id="KW-0479">Metal-binding</keyword>
<evidence type="ECO:0000259" key="11">
    <source>
        <dbReference type="PROSITE" id="PS51819"/>
    </source>
</evidence>
<organism evidence="12 13">
    <name type="scientific">Conger conger</name>
    <name type="common">Conger eel</name>
    <name type="synonym">Muraena conger</name>
    <dbReference type="NCBI Taxonomy" id="82655"/>
    <lineage>
        <taxon>Eukaryota</taxon>
        <taxon>Metazoa</taxon>
        <taxon>Chordata</taxon>
        <taxon>Craniata</taxon>
        <taxon>Vertebrata</taxon>
        <taxon>Euteleostomi</taxon>
        <taxon>Actinopterygii</taxon>
        <taxon>Neopterygii</taxon>
        <taxon>Teleostei</taxon>
        <taxon>Anguilliformes</taxon>
        <taxon>Congridae</taxon>
        <taxon>Conger</taxon>
    </lineage>
</organism>
<name>A0A9Q1I6U5_CONCO</name>
<dbReference type="InterPro" id="IPR029068">
    <property type="entry name" value="Glyas_Bleomycin-R_OHBP_Dase"/>
</dbReference>
<dbReference type="AlphaFoldDB" id="A0A9Q1I6U5"/>
<dbReference type="GO" id="GO:0046872">
    <property type="term" value="F:metal ion binding"/>
    <property type="evidence" value="ECO:0007669"/>
    <property type="project" value="UniProtKB-KW"/>
</dbReference>
<dbReference type="InterPro" id="IPR004360">
    <property type="entry name" value="Glyas_Fos-R_dOase_dom"/>
</dbReference>
<dbReference type="InterPro" id="IPR041735">
    <property type="entry name" value="4OHPhenylPyrv_dOase_C"/>
</dbReference>
<gene>
    <name evidence="12" type="ORF">COCON_G00036090</name>
</gene>
<evidence type="ECO:0000256" key="1">
    <source>
        <dbReference type="ARBA" id="ARBA00001962"/>
    </source>
</evidence>
<feature type="compositionally biased region" description="Polar residues" evidence="10">
    <location>
        <begin position="240"/>
        <end position="249"/>
    </location>
</feature>
<evidence type="ECO:0000256" key="10">
    <source>
        <dbReference type="SAM" id="MobiDB-lite"/>
    </source>
</evidence>
<reference evidence="12" key="1">
    <citation type="journal article" date="2023" name="Science">
        <title>Genome structures resolve the early diversification of teleost fishes.</title>
        <authorList>
            <person name="Parey E."/>
            <person name="Louis A."/>
            <person name="Montfort J."/>
            <person name="Bouchez O."/>
            <person name="Roques C."/>
            <person name="Iampietro C."/>
            <person name="Lluch J."/>
            <person name="Castinel A."/>
            <person name="Donnadieu C."/>
            <person name="Desvignes T."/>
            <person name="Floi Bucao C."/>
            <person name="Jouanno E."/>
            <person name="Wen M."/>
            <person name="Mejri S."/>
            <person name="Dirks R."/>
            <person name="Jansen H."/>
            <person name="Henkel C."/>
            <person name="Chen W.J."/>
            <person name="Zahm M."/>
            <person name="Cabau C."/>
            <person name="Klopp C."/>
            <person name="Thompson A.W."/>
            <person name="Robinson-Rechavi M."/>
            <person name="Braasch I."/>
            <person name="Lecointre G."/>
            <person name="Bobe J."/>
            <person name="Postlethwait J.H."/>
            <person name="Berthelot C."/>
            <person name="Roest Crollius H."/>
            <person name="Guiguen Y."/>
        </authorList>
    </citation>
    <scope>NUCLEOTIDE SEQUENCE</scope>
    <source>
        <strain evidence="12">Concon-B</strain>
    </source>
</reference>
<feature type="region of interest" description="Disordered" evidence="10">
    <location>
        <begin position="229"/>
        <end position="249"/>
    </location>
</feature>
<dbReference type="InterPro" id="IPR005956">
    <property type="entry name" value="4OHPhenylPyrv_dOase"/>
</dbReference>
<proteinExistence type="inferred from homology"/>
<dbReference type="GO" id="GO:0003868">
    <property type="term" value="F:4-hydroxyphenylpyruvate dioxygenase activity"/>
    <property type="evidence" value="ECO:0007669"/>
    <property type="project" value="UniProtKB-EC"/>
</dbReference>
<dbReference type="Proteomes" id="UP001152803">
    <property type="component" value="Unassembled WGS sequence"/>
</dbReference>